<feature type="region of interest" description="Disordered" evidence="1">
    <location>
        <begin position="46"/>
        <end position="81"/>
    </location>
</feature>
<dbReference type="AlphaFoldDB" id="A0A918H6C0"/>
<keyword evidence="3" id="KW-1185">Reference proteome</keyword>
<evidence type="ECO:0000256" key="1">
    <source>
        <dbReference type="SAM" id="MobiDB-lite"/>
    </source>
</evidence>
<evidence type="ECO:0000313" key="2">
    <source>
        <dbReference type="EMBL" id="GGT36471.1"/>
    </source>
</evidence>
<proteinExistence type="predicted"/>
<evidence type="ECO:0000313" key="3">
    <source>
        <dbReference type="Proteomes" id="UP000619486"/>
    </source>
</evidence>
<name>A0A918H6C0_9ACTN</name>
<reference evidence="2" key="2">
    <citation type="submission" date="2020-09" db="EMBL/GenBank/DDBJ databases">
        <authorList>
            <person name="Sun Q."/>
            <person name="Ohkuma M."/>
        </authorList>
    </citation>
    <scope>NUCLEOTIDE SEQUENCE</scope>
    <source>
        <strain evidence="2">JCM 3172</strain>
    </source>
</reference>
<protein>
    <submittedName>
        <fullName evidence="2">Uncharacterized protein</fullName>
    </submittedName>
</protein>
<dbReference type="Proteomes" id="UP000619486">
    <property type="component" value="Unassembled WGS sequence"/>
</dbReference>
<sequence length="250" mass="26707">MLQEACGYAPGSNPTPAQLALSHQVRLQTALGEGWTVRHAVVGPRGRPIGRDAVRPRTPTPPCGPAPSRVLPTDPPAGELHPDRQAAAVRVRVGRGRRGVGAGDRGHDRRAQARALAGGLAAAFAQAAEGFEERRDVAAGTTGPRGLTARHLRPDADDPWAFGSRRMETAGSRPDLPAAHGSGDCLGFGRWPAEVHRVRRQAVSPQSPHESEKKPFFRITSFRVYPHPRQLVPDPSSDLFACFSSASFPG</sequence>
<accession>A0A918H6C0</accession>
<reference evidence="2" key="1">
    <citation type="journal article" date="2014" name="Int. J. Syst. Evol. Microbiol.">
        <title>Complete genome sequence of Corynebacterium casei LMG S-19264T (=DSM 44701T), isolated from a smear-ripened cheese.</title>
        <authorList>
            <consortium name="US DOE Joint Genome Institute (JGI-PGF)"/>
            <person name="Walter F."/>
            <person name="Albersmeier A."/>
            <person name="Kalinowski J."/>
            <person name="Ruckert C."/>
        </authorList>
    </citation>
    <scope>NUCLEOTIDE SEQUENCE</scope>
    <source>
        <strain evidence="2">JCM 3172</strain>
    </source>
</reference>
<comment type="caution">
    <text evidence="2">The sequence shown here is derived from an EMBL/GenBank/DDBJ whole genome shotgun (WGS) entry which is preliminary data.</text>
</comment>
<feature type="region of interest" description="Disordered" evidence="1">
    <location>
        <begin position="135"/>
        <end position="160"/>
    </location>
</feature>
<dbReference type="EMBL" id="BMQQ01000011">
    <property type="protein sequence ID" value="GGT36471.1"/>
    <property type="molecule type" value="Genomic_DNA"/>
</dbReference>
<gene>
    <name evidence="2" type="ORF">GCM10014713_32720</name>
</gene>
<organism evidence="2 3">
    <name type="scientific">Streptomyces purpureus</name>
    <dbReference type="NCBI Taxonomy" id="1951"/>
    <lineage>
        <taxon>Bacteria</taxon>
        <taxon>Bacillati</taxon>
        <taxon>Actinomycetota</taxon>
        <taxon>Actinomycetes</taxon>
        <taxon>Kitasatosporales</taxon>
        <taxon>Streptomycetaceae</taxon>
        <taxon>Streptomyces</taxon>
    </lineage>
</organism>